<feature type="domain" description="Methyl-accepting transducer" evidence="4">
    <location>
        <begin position="155"/>
        <end position="339"/>
    </location>
</feature>
<keyword evidence="1" id="KW-0145">Chemotaxis</keyword>
<evidence type="ECO:0000256" key="3">
    <source>
        <dbReference type="PROSITE-ProRule" id="PRU00284"/>
    </source>
</evidence>
<dbReference type="SUPFAM" id="SSF58104">
    <property type="entry name" value="Methyl-accepting chemotaxis protein (MCP) signaling domain"/>
    <property type="match status" value="1"/>
</dbReference>
<sequence>MIDLSPARAKQVAFIGITESDLDLLRDYRPIFEKVVEEIVTRFYEHLQRDPDLLDLINRHSTIERLKQTQRQYWLSLAEGILTEPFIDQRIRIGKIHSHIGLSTDYYLGSYMVYLDLAIELLKPLAGERWTAVTHALSKMFNLDSQLVLEAYEKQEKNKLEVVAAEKDNLLKAVTEVTQELTGMIAELSENSRIIAAAAEATAASQETAHGLVEQLHQEIGEIDEMSSSIREISDRTHLLGLNAAIEAAHAGENGRGFEVVAGEVRKLAQSSKQTLTHIQGLVEGIKSKLDHIQQESEGMAVSAKQQAMNSGELSMFVQMIEKVADDLTRLQKGEQAEA</sequence>
<dbReference type="Pfam" id="PF00015">
    <property type="entry name" value="MCPsignal"/>
    <property type="match status" value="1"/>
</dbReference>
<dbReference type="PRINTS" id="PR00260">
    <property type="entry name" value="CHEMTRNSDUCR"/>
</dbReference>
<organism evidence="5 6">
    <name type="scientific">Paenibacillus woosongensis</name>
    <dbReference type="NCBI Taxonomy" id="307580"/>
    <lineage>
        <taxon>Bacteria</taxon>
        <taxon>Bacillati</taxon>
        <taxon>Bacillota</taxon>
        <taxon>Bacilli</taxon>
        <taxon>Bacillales</taxon>
        <taxon>Paenibacillaceae</taxon>
        <taxon>Paenibacillus</taxon>
    </lineage>
</organism>
<dbReference type="Gene3D" id="1.10.287.950">
    <property type="entry name" value="Methyl-accepting chemotaxis protein"/>
    <property type="match status" value="1"/>
</dbReference>
<name>A0A7X2YXZ5_9BACL</name>
<dbReference type="InterPro" id="IPR044398">
    <property type="entry name" value="Globin-sensor_dom"/>
</dbReference>
<dbReference type="Proteomes" id="UP000447876">
    <property type="component" value="Unassembled WGS sequence"/>
</dbReference>
<keyword evidence="3" id="KW-0807">Transducer</keyword>
<reference evidence="5 6" key="1">
    <citation type="submission" date="2019-11" db="EMBL/GenBank/DDBJ databases">
        <title>Draft genome sequences of five Paenibacillus species of dairy origin.</title>
        <authorList>
            <person name="Olajide A.M."/>
            <person name="Chen S."/>
            <person name="Lapointe G."/>
        </authorList>
    </citation>
    <scope>NUCLEOTIDE SEQUENCE [LARGE SCALE GENOMIC DNA]</scope>
    <source>
        <strain evidence="5 6">12CR55</strain>
    </source>
</reference>
<dbReference type="EMBL" id="WNZW01000001">
    <property type="protein sequence ID" value="MUG43865.1"/>
    <property type="molecule type" value="Genomic_DNA"/>
</dbReference>
<dbReference type="PANTHER" id="PTHR43531">
    <property type="entry name" value="PROTEIN ICFG"/>
    <property type="match status" value="1"/>
</dbReference>
<evidence type="ECO:0000259" key="4">
    <source>
        <dbReference type="PROSITE" id="PS50111"/>
    </source>
</evidence>
<dbReference type="SMART" id="SM00283">
    <property type="entry name" value="MA"/>
    <property type="match status" value="1"/>
</dbReference>
<evidence type="ECO:0000256" key="2">
    <source>
        <dbReference type="ARBA" id="ARBA00029447"/>
    </source>
</evidence>
<dbReference type="Gene3D" id="1.10.490.10">
    <property type="entry name" value="Globins"/>
    <property type="match status" value="1"/>
</dbReference>
<dbReference type="PROSITE" id="PS50111">
    <property type="entry name" value="CHEMOTAXIS_TRANSDUC_2"/>
    <property type="match status" value="1"/>
</dbReference>
<dbReference type="CDD" id="cd01068">
    <property type="entry name" value="globin_sensor"/>
    <property type="match status" value="1"/>
</dbReference>
<dbReference type="GO" id="GO:0007165">
    <property type="term" value="P:signal transduction"/>
    <property type="evidence" value="ECO:0007669"/>
    <property type="project" value="UniProtKB-KW"/>
</dbReference>
<dbReference type="InterPro" id="IPR004090">
    <property type="entry name" value="Chemotax_Me-accpt_rcpt"/>
</dbReference>
<comment type="caution">
    <text evidence="5">The sequence shown here is derived from an EMBL/GenBank/DDBJ whole genome shotgun (WGS) entry which is preliminary data.</text>
</comment>
<dbReference type="GO" id="GO:0004888">
    <property type="term" value="F:transmembrane signaling receptor activity"/>
    <property type="evidence" value="ECO:0007669"/>
    <property type="project" value="InterPro"/>
</dbReference>
<proteinExistence type="inferred from homology"/>
<evidence type="ECO:0000256" key="1">
    <source>
        <dbReference type="ARBA" id="ARBA00022500"/>
    </source>
</evidence>
<dbReference type="OrthoDB" id="266313at2"/>
<dbReference type="InterPro" id="IPR004089">
    <property type="entry name" value="MCPsignal_dom"/>
</dbReference>
<comment type="similarity">
    <text evidence="2">Belongs to the methyl-accepting chemotaxis (MCP) protein family.</text>
</comment>
<dbReference type="InterPro" id="IPR012292">
    <property type="entry name" value="Globin/Proto"/>
</dbReference>
<accession>A0A7X2YXZ5</accession>
<dbReference type="Pfam" id="PF11563">
    <property type="entry name" value="Protoglobin"/>
    <property type="match status" value="1"/>
</dbReference>
<dbReference type="InterPro" id="IPR039379">
    <property type="entry name" value="Protoglobin_sensor_dom"/>
</dbReference>
<dbReference type="InterPro" id="IPR051310">
    <property type="entry name" value="MCP_chemotaxis"/>
</dbReference>
<dbReference type="SUPFAM" id="SSF46458">
    <property type="entry name" value="Globin-like"/>
    <property type="match status" value="1"/>
</dbReference>
<evidence type="ECO:0000313" key="5">
    <source>
        <dbReference type="EMBL" id="MUG43865.1"/>
    </source>
</evidence>
<dbReference type="GO" id="GO:0019825">
    <property type="term" value="F:oxygen binding"/>
    <property type="evidence" value="ECO:0007669"/>
    <property type="project" value="InterPro"/>
</dbReference>
<evidence type="ECO:0000313" key="6">
    <source>
        <dbReference type="Proteomes" id="UP000447876"/>
    </source>
</evidence>
<gene>
    <name evidence="5" type="ORF">GNP95_02430</name>
</gene>
<dbReference type="GO" id="GO:0006935">
    <property type="term" value="P:chemotaxis"/>
    <property type="evidence" value="ECO:0007669"/>
    <property type="project" value="UniProtKB-KW"/>
</dbReference>
<dbReference type="GO" id="GO:0020037">
    <property type="term" value="F:heme binding"/>
    <property type="evidence" value="ECO:0007669"/>
    <property type="project" value="InterPro"/>
</dbReference>
<dbReference type="InterPro" id="IPR009050">
    <property type="entry name" value="Globin-like_sf"/>
</dbReference>
<protein>
    <submittedName>
        <fullName evidence="5">Chemotaxis protein</fullName>
    </submittedName>
</protein>
<dbReference type="RefSeq" id="WP_155609311.1">
    <property type="nucleotide sequence ID" value="NZ_WNZW01000001.1"/>
</dbReference>
<dbReference type="PANTHER" id="PTHR43531:SF11">
    <property type="entry name" value="METHYL-ACCEPTING CHEMOTAXIS PROTEIN 3"/>
    <property type="match status" value="1"/>
</dbReference>
<dbReference type="AlphaFoldDB" id="A0A7X2YXZ5"/>
<dbReference type="GO" id="GO:0005886">
    <property type="term" value="C:plasma membrane"/>
    <property type="evidence" value="ECO:0007669"/>
    <property type="project" value="TreeGrafter"/>
</dbReference>